<dbReference type="PIRSF" id="PIRSF001399">
    <property type="entry name" value="DHquinase_II"/>
    <property type="match status" value="1"/>
</dbReference>
<evidence type="ECO:0000256" key="9">
    <source>
        <dbReference type="PIRSR" id="PIRSR001399-2"/>
    </source>
</evidence>
<dbReference type="RefSeq" id="WP_132026106.1">
    <property type="nucleotide sequence ID" value="NZ_CP068564.1"/>
</dbReference>
<feature type="active site" description="Proton acceptor" evidence="7 8">
    <location>
        <position position="22"/>
    </location>
</feature>
<comment type="function">
    <text evidence="7">Catalyzes a trans-dehydration via an enolate intermediate.</text>
</comment>
<dbReference type="GO" id="GO:0009073">
    <property type="term" value="P:aromatic amino acid family biosynthetic process"/>
    <property type="evidence" value="ECO:0007669"/>
    <property type="project" value="UniProtKB-KW"/>
</dbReference>
<comment type="similarity">
    <text evidence="3 7">Belongs to the type-II 3-dehydroquinase family.</text>
</comment>
<feature type="active site" description="Proton donor" evidence="7 8">
    <location>
        <position position="100"/>
    </location>
</feature>
<gene>
    <name evidence="7" type="primary">aroQ</name>
    <name evidence="11" type="ORF">EDD65_102268</name>
</gene>
<evidence type="ECO:0000256" key="5">
    <source>
        <dbReference type="ARBA" id="ARBA00012060"/>
    </source>
</evidence>
<keyword evidence="7" id="KW-0057">Aromatic amino acid biosynthesis</keyword>
<evidence type="ECO:0000256" key="7">
    <source>
        <dbReference type="HAMAP-Rule" id="MF_00169"/>
    </source>
</evidence>
<dbReference type="NCBIfam" id="TIGR01088">
    <property type="entry name" value="aroQ"/>
    <property type="match status" value="1"/>
</dbReference>
<proteinExistence type="inferred from homology"/>
<dbReference type="Gene3D" id="3.40.50.9100">
    <property type="entry name" value="Dehydroquinase, class II"/>
    <property type="match status" value="1"/>
</dbReference>
<dbReference type="PANTHER" id="PTHR21272">
    <property type="entry name" value="CATABOLIC 3-DEHYDROQUINASE"/>
    <property type="match status" value="1"/>
</dbReference>
<dbReference type="GO" id="GO:0009423">
    <property type="term" value="P:chorismate biosynthetic process"/>
    <property type="evidence" value="ECO:0007669"/>
    <property type="project" value="UniProtKB-UniRule"/>
</dbReference>
<evidence type="ECO:0000256" key="1">
    <source>
        <dbReference type="ARBA" id="ARBA00001864"/>
    </source>
</evidence>
<comment type="caution">
    <text evidence="11">The sequence shown here is derived from an EMBL/GenBank/DDBJ whole genome shotgun (WGS) entry which is preliminary data.</text>
</comment>
<dbReference type="UniPathway" id="UPA00053">
    <property type="reaction ID" value="UER00086"/>
</dbReference>
<accession>A0A4R3L3Z0</accession>
<dbReference type="GO" id="GO:0008652">
    <property type="term" value="P:amino acid biosynthetic process"/>
    <property type="evidence" value="ECO:0007669"/>
    <property type="project" value="UniProtKB-KW"/>
</dbReference>
<dbReference type="Proteomes" id="UP000294567">
    <property type="component" value="Unassembled WGS sequence"/>
</dbReference>
<keyword evidence="12" id="KW-1185">Reference proteome</keyword>
<dbReference type="NCBIfam" id="NF003806">
    <property type="entry name" value="PRK05395.1-3"/>
    <property type="match status" value="1"/>
</dbReference>
<dbReference type="AlphaFoldDB" id="A0A4R3L3Z0"/>
<feature type="binding site" evidence="7 9">
    <location>
        <position position="87"/>
    </location>
    <ligand>
        <name>substrate</name>
    </ligand>
</feature>
<dbReference type="PANTHER" id="PTHR21272:SF3">
    <property type="entry name" value="CATABOLIC 3-DEHYDROQUINASE"/>
    <property type="match status" value="1"/>
</dbReference>
<feature type="binding site" evidence="7 9">
    <location>
        <position position="111"/>
    </location>
    <ligand>
        <name>substrate</name>
    </ligand>
</feature>
<dbReference type="SUPFAM" id="SSF52304">
    <property type="entry name" value="Type II 3-dehydroquinate dehydratase"/>
    <property type="match status" value="1"/>
</dbReference>
<evidence type="ECO:0000256" key="2">
    <source>
        <dbReference type="ARBA" id="ARBA00004902"/>
    </source>
</evidence>
<dbReference type="OrthoDB" id="9790793at2"/>
<dbReference type="NCBIfam" id="NF003805">
    <property type="entry name" value="PRK05395.1-2"/>
    <property type="match status" value="1"/>
</dbReference>
<name>A0A4R3L3Z0_9FIRM</name>
<evidence type="ECO:0000256" key="6">
    <source>
        <dbReference type="ARBA" id="ARBA00023239"/>
    </source>
</evidence>
<evidence type="ECO:0000256" key="10">
    <source>
        <dbReference type="PIRSR" id="PIRSR001399-3"/>
    </source>
</evidence>
<dbReference type="Pfam" id="PF01220">
    <property type="entry name" value="DHquinase_II"/>
    <property type="match status" value="1"/>
</dbReference>
<dbReference type="InterPro" id="IPR036441">
    <property type="entry name" value="DHquinase_II_sf"/>
</dbReference>
<keyword evidence="6 7" id="KW-0456">Lyase</keyword>
<dbReference type="GO" id="GO:0003855">
    <property type="term" value="F:3-dehydroquinate dehydratase activity"/>
    <property type="evidence" value="ECO:0007669"/>
    <property type="project" value="UniProtKB-UniRule"/>
</dbReference>
<keyword evidence="7" id="KW-0028">Amino-acid biosynthesis</keyword>
<feature type="binding site" evidence="7 9">
    <location>
        <position position="80"/>
    </location>
    <ligand>
        <name>substrate</name>
    </ligand>
</feature>
<evidence type="ECO:0000313" key="12">
    <source>
        <dbReference type="Proteomes" id="UP000294567"/>
    </source>
</evidence>
<feature type="binding site" evidence="7 9">
    <location>
        <begin position="101"/>
        <end position="102"/>
    </location>
    <ligand>
        <name>substrate</name>
    </ligand>
</feature>
<dbReference type="CDD" id="cd00466">
    <property type="entry name" value="DHQase_II"/>
    <property type="match status" value="1"/>
</dbReference>
<evidence type="ECO:0000256" key="3">
    <source>
        <dbReference type="ARBA" id="ARBA00011037"/>
    </source>
</evidence>
<organism evidence="11 12">
    <name type="scientific">Keratinibaculum paraultunense</name>
    <dbReference type="NCBI Taxonomy" id="1278232"/>
    <lineage>
        <taxon>Bacteria</taxon>
        <taxon>Bacillati</taxon>
        <taxon>Bacillota</taxon>
        <taxon>Tissierellia</taxon>
        <taxon>Tissierellales</taxon>
        <taxon>Tepidimicrobiaceae</taxon>
        <taxon>Keratinibaculum</taxon>
    </lineage>
</organism>
<dbReference type="NCBIfam" id="NF003807">
    <property type="entry name" value="PRK05395.1-4"/>
    <property type="match status" value="1"/>
</dbReference>
<dbReference type="EC" id="4.2.1.10" evidence="5 7"/>
<protein>
    <recommendedName>
        <fullName evidence="5 7">3-dehydroquinate dehydratase</fullName>
        <shortName evidence="7">3-dehydroquinase</shortName>
        <ecNumber evidence="5 7">4.2.1.10</ecNumber>
    </recommendedName>
    <alternativeName>
        <fullName evidence="7">Type II DHQase</fullName>
    </alternativeName>
</protein>
<feature type="binding site" evidence="7 9">
    <location>
        <position position="74"/>
    </location>
    <ligand>
        <name>substrate</name>
    </ligand>
</feature>
<comment type="pathway">
    <text evidence="2 7">Metabolic intermediate biosynthesis; chorismate biosynthesis; chorismate from D-erythrose 4-phosphate and phosphoenolpyruvate: step 3/7.</text>
</comment>
<comment type="catalytic activity">
    <reaction evidence="1 7">
        <text>3-dehydroquinate = 3-dehydroshikimate + H2O</text>
        <dbReference type="Rhea" id="RHEA:21096"/>
        <dbReference type="ChEBI" id="CHEBI:15377"/>
        <dbReference type="ChEBI" id="CHEBI:16630"/>
        <dbReference type="ChEBI" id="CHEBI:32364"/>
        <dbReference type="EC" id="4.2.1.10"/>
    </reaction>
</comment>
<feature type="site" description="Transition state stabilizer" evidence="7 10">
    <location>
        <position position="17"/>
    </location>
</feature>
<comment type="subunit">
    <text evidence="4 7">Homododecamer.</text>
</comment>
<reference evidence="11 12" key="1">
    <citation type="submission" date="2019-03" db="EMBL/GenBank/DDBJ databases">
        <title>Genomic Encyclopedia of Type Strains, Phase IV (KMG-IV): sequencing the most valuable type-strain genomes for metagenomic binning, comparative biology and taxonomic classification.</title>
        <authorList>
            <person name="Goeker M."/>
        </authorList>
    </citation>
    <scope>NUCLEOTIDE SEQUENCE [LARGE SCALE GENOMIC DNA]</scope>
    <source>
        <strain evidence="11 12">DSM 26752</strain>
    </source>
</reference>
<evidence type="ECO:0000256" key="4">
    <source>
        <dbReference type="ARBA" id="ARBA00011193"/>
    </source>
</evidence>
<evidence type="ECO:0000313" key="11">
    <source>
        <dbReference type="EMBL" id="TCS91333.1"/>
    </source>
</evidence>
<sequence>MNILVIHGPNMNLLGKRDKTIYGTYTLEYIDELLYNRAKEYGMKLDIFQSNIEGEIINKLHQSLENNIKGIVINPGAYTHYSLAIRDALEILNIPIVEVHISNIYAREDFRKKSVIAPVCTGQISGFGIYSYILALEALYMMI</sequence>
<dbReference type="EMBL" id="SMAE01000002">
    <property type="protein sequence ID" value="TCS91333.1"/>
    <property type="molecule type" value="Genomic_DNA"/>
</dbReference>
<dbReference type="GO" id="GO:0019631">
    <property type="term" value="P:quinate catabolic process"/>
    <property type="evidence" value="ECO:0007669"/>
    <property type="project" value="TreeGrafter"/>
</dbReference>
<dbReference type="HAMAP" id="MF_00169">
    <property type="entry name" value="AroQ"/>
    <property type="match status" value="1"/>
</dbReference>
<dbReference type="InterPro" id="IPR001874">
    <property type="entry name" value="DHquinase_II"/>
</dbReference>
<evidence type="ECO:0000256" key="8">
    <source>
        <dbReference type="PIRSR" id="PIRSR001399-1"/>
    </source>
</evidence>